<organism evidence="3 4">
    <name type="scientific">Salinisphaera dokdonensis CL-ES53</name>
    <dbReference type="NCBI Taxonomy" id="1304272"/>
    <lineage>
        <taxon>Bacteria</taxon>
        <taxon>Pseudomonadati</taxon>
        <taxon>Pseudomonadota</taxon>
        <taxon>Gammaproteobacteria</taxon>
        <taxon>Salinisphaerales</taxon>
        <taxon>Salinisphaeraceae</taxon>
        <taxon>Salinisphaera</taxon>
    </lineage>
</organism>
<accession>A0ABV2AYE1</accession>
<feature type="region of interest" description="Disordered" evidence="1">
    <location>
        <begin position="46"/>
        <end position="105"/>
    </location>
</feature>
<feature type="region of interest" description="Disordered" evidence="1">
    <location>
        <begin position="285"/>
        <end position="305"/>
    </location>
</feature>
<evidence type="ECO:0000256" key="1">
    <source>
        <dbReference type="SAM" id="MobiDB-lite"/>
    </source>
</evidence>
<keyword evidence="4" id="KW-1185">Reference proteome</keyword>
<name>A0ABV2AYE1_9GAMM</name>
<feature type="domain" description="Flagellar hook-length control protein-like C-terminal" evidence="2">
    <location>
        <begin position="301"/>
        <end position="363"/>
    </location>
</feature>
<dbReference type="InterPro" id="IPR021136">
    <property type="entry name" value="Flagellar_hook_control-like_C"/>
</dbReference>
<evidence type="ECO:0000313" key="4">
    <source>
        <dbReference type="Proteomes" id="UP001460888"/>
    </source>
</evidence>
<gene>
    <name evidence="3" type="ORF">SADO_05340</name>
</gene>
<evidence type="ECO:0000313" key="3">
    <source>
        <dbReference type="EMBL" id="MES1928657.1"/>
    </source>
</evidence>
<dbReference type="EMBL" id="APND01000001">
    <property type="protein sequence ID" value="MES1928657.1"/>
    <property type="molecule type" value="Genomic_DNA"/>
</dbReference>
<evidence type="ECO:0000259" key="2">
    <source>
        <dbReference type="Pfam" id="PF02120"/>
    </source>
</evidence>
<protein>
    <recommendedName>
        <fullName evidence="2">Flagellar hook-length control protein-like C-terminal domain-containing protein</fullName>
    </recommendedName>
</protein>
<proteinExistence type="predicted"/>
<feature type="region of interest" description="Disordered" evidence="1">
    <location>
        <begin position="177"/>
        <end position="200"/>
    </location>
</feature>
<dbReference type="RefSeq" id="WP_353109857.1">
    <property type="nucleotide sequence ID" value="NZ_APND01000001.1"/>
</dbReference>
<dbReference type="Pfam" id="PF02120">
    <property type="entry name" value="Flg_hook"/>
    <property type="match status" value="1"/>
</dbReference>
<dbReference type="Proteomes" id="UP001460888">
    <property type="component" value="Unassembled WGS sequence"/>
</dbReference>
<comment type="caution">
    <text evidence="3">The sequence shown here is derived from an EMBL/GenBank/DDBJ whole genome shotgun (WGS) entry which is preliminary data.</text>
</comment>
<reference evidence="3 4" key="1">
    <citation type="submission" date="2013-03" db="EMBL/GenBank/DDBJ databases">
        <title>Salinisphaera dokdonensis CL-ES53 Genome Sequencing.</title>
        <authorList>
            <person name="Li C."/>
            <person name="Lai Q."/>
            <person name="Shao Z."/>
        </authorList>
    </citation>
    <scope>NUCLEOTIDE SEQUENCE [LARGE SCALE GENOMIC DNA]</scope>
    <source>
        <strain evidence="3 4">CL-ES53</strain>
    </source>
</reference>
<sequence>MSTITPMLDTLLPQVLGRRADMERFTGMRTQLLPIGAVAPAAAPRPDVFDRPLPGGRPQGLVSDDTSPSDAAPRRGAEAQSTRGATMQARYAAAMPRAETSARPQLSREGALIAALLSRAGGARSATVPMSAPVLLCPNGVPAPAALAALLGQQVMFSGVFYESHLWKWFEGSRAQSQLAHEPQNQPPPRQQGGATTATPAAAATAHHGPTALPLLSIASKSGVMRHDALPGGAEHALEADGEAELVDDHLLPIVRQQLEALSSSVFRWHGAAWPGAGMQWEIHEQEQEASTGTPDDEPDAPPFSTRIRIDLPRLGMLELVLNLDGEHADVYAFAATKRGAQAVQSSTSVLEQRFQKAGFLNAHVELIEAERQ</sequence>
<feature type="compositionally biased region" description="Low complexity" evidence="1">
    <location>
        <begin position="191"/>
        <end position="200"/>
    </location>
</feature>